<dbReference type="GO" id="GO:0016020">
    <property type="term" value="C:membrane"/>
    <property type="evidence" value="ECO:0007669"/>
    <property type="project" value="TreeGrafter"/>
</dbReference>
<organism evidence="4 5">
    <name type="scientific">Rothia koreensis</name>
    <dbReference type="NCBI Taxonomy" id="592378"/>
    <lineage>
        <taxon>Bacteria</taxon>
        <taxon>Bacillati</taxon>
        <taxon>Actinomycetota</taxon>
        <taxon>Actinomycetes</taxon>
        <taxon>Micrococcales</taxon>
        <taxon>Micrococcaceae</taxon>
        <taxon>Rothia</taxon>
    </lineage>
</organism>
<dbReference type="EMBL" id="WOGT01000001">
    <property type="protein sequence ID" value="MUN53937.1"/>
    <property type="molecule type" value="Genomic_DNA"/>
</dbReference>
<keyword evidence="5" id="KW-1185">Reference proteome</keyword>
<name>A0A7K1LFG8_9MICC</name>
<reference evidence="4 5" key="1">
    <citation type="submission" date="2019-12" db="EMBL/GenBank/DDBJ databases">
        <authorList>
            <person name="Li J."/>
            <person name="Shi Y."/>
            <person name="Xu G."/>
            <person name="Xiao D."/>
            <person name="Ran X."/>
        </authorList>
    </citation>
    <scope>NUCLEOTIDE SEQUENCE [LARGE SCALE GENOMIC DNA]</scope>
    <source>
        <strain evidence="4 5">JCM 15915</strain>
    </source>
</reference>
<keyword evidence="2" id="KW-0560">Oxidoreductase</keyword>
<dbReference type="NCBIfam" id="NF006119">
    <property type="entry name" value="PRK08264.1-5"/>
    <property type="match status" value="1"/>
</dbReference>
<dbReference type="Gene3D" id="3.40.50.720">
    <property type="entry name" value="NAD(P)-binding Rossmann-like Domain"/>
    <property type="match status" value="1"/>
</dbReference>
<dbReference type="PANTHER" id="PTHR44196">
    <property type="entry name" value="DEHYDROGENASE/REDUCTASE SDR FAMILY MEMBER 7B"/>
    <property type="match status" value="1"/>
</dbReference>
<dbReference type="PRINTS" id="PR00081">
    <property type="entry name" value="GDHRDH"/>
</dbReference>
<evidence type="ECO:0000313" key="5">
    <source>
        <dbReference type="Proteomes" id="UP000462152"/>
    </source>
</evidence>
<evidence type="ECO:0000256" key="2">
    <source>
        <dbReference type="ARBA" id="ARBA00023002"/>
    </source>
</evidence>
<proteinExistence type="inferred from homology"/>
<dbReference type="InterPro" id="IPR036291">
    <property type="entry name" value="NAD(P)-bd_dom_sf"/>
</dbReference>
<dbReference type="GO" id="GO:0016491">
    <property type="term" value="F:oxidoreductase activity"/>
    <property type="evidence" value="ECO:0007669"/>
    <property type="project" value="UniProtKB-KW"/>
</dbReference>
<sequence length="231" mass="24193">MDLSSSVAVVTGANRGLGREFARQLVELGATVFAGARNPASLDVPGATPLPLDITDPDQVAEAARIASDANLVINNAGVSTFARLVDGDLADIRKEMETNYFGTLHMVRAFAPVLKISGRGAFLNVSSVMAWLGYEHSNTYGASKAAVWALSNGLRAELSGDGIQVSSLFLASTDTDMMADVDVPKNDPADVVRIALEGLAAGEQEILADQAAVDLKATLSQDRGRFSGAR</sequence>
<dbReference type="PRINTS" id="PR00080">
    <property type="entry name" value="SDRFAMILY"/>
</dbReference>
<dbReference type="Proteomes" id="UP000462152">
    <property type="component" value="Unassembled WGS sequence"/>
</dbReference>
<dbReference type="InterPro" id="IPR020904">
    <property type="entry name" value="Sc_DH/Rdtase_CS"/>
</dbReference>
<dbReference type="SUPFAM" id="SSF51735">
    <property type="entry name" value="NAD(P)-binding Rossmann-fold domains"/>
    <property type="match status" value="1"/>
</dbReference>
<dbReference type="PROSITE" id="PS00061">
    <property type="entry name" value="ADH_SHORT"/>
    <property type="match status" value="1"/>
</dbReference>
<gene>
    <name evidence="4" type="ORF">GMA10_01620</name>
</gene>
<evidence type="ECO:0000256" key="1">
    <source>
        <dbReference type="ARBA" id="ARBA00006484"/>
    </source>
</evidence>
<protein>
    <submittedName>
        <fullName evidence="4">SDR family NAD(P)-dependent oxidoreductase</fullName>
    </submittedName>
</protein>
<evidence type="ECO:0000313" key="4">
    <source>
        <dbReference type="EMBL" id="MUN53937.1"/>
    </source>
</evidence>
<dbReference type="Pfam" id="PF00106">
    <property type="entry name" value="adh_short"/>
    <property type="match status" value="1"/>
</dbReference>
<dbReference type="InterPro" id="IPR002347">
    <property type="entry name" value="SDR_fam"/>
</dbReference>
<comment type="similarity">
    <text evidence="1 3">Belongs to the short-chain dehydrogenases/reductases (SDR) family.</text>
</comment>
<accession>A0A7K1LFG8</accession>
<dbReference type="OrthoDB" id="151996at2"/>
<comment type="caution">
    <text evidence="4">The sequence shown here is derived from an EMBL/GenBank/DDBJ whole genome shotgun (WGS) entry which is preliminary data.</text>
</comment>
<evidence type="ECO:0000256" key="3">
    <source>
        <dbReference type="RuleBase" id="RU000363"/>
    </source>
</evidence>
<dbReference type="AlphaFoldDB" id="A0A7K1LFG8"/>
<dbReference type="PANTHER" id="PTHR44196:SF1">
    <property type="entry name" value="DEHYDROGENASE_REDUCTASE SDR FAMILY MEMBER 7B"/>
    <property type="match status" value="1"/>
</dbReference>